<protein>
    <submittedName>
        <fullName evidence="2">Uncharacterized protein</fullName>
    </submittedName>
</protein>
<name>A0A7J5DT24_NOCSI</name>
<dbReference type="EMBL" id="WBVM01000003">
    <property type="protein sequence ID" value="KAB2808310.1"/>
    <property type="molecule type" value="Genomic_DNA"/>
</dbReference>
<sequence>MLELRLYEAGVCSGCGYHVSLTSNLDNHFAIEVDHCPVCAGVAKNDRIQHAADKKALKAMGDEQKIPPARKRPGDGRRVSVRYRGKKSVEQQDRDDGQQPREHKPAERGNN</sequence>
<dbReference type="AlphaFoldDB" id="A0A7J5DT24"/>
<feature type="compositionally biased region" description="Basic and acidic residues" evidence="1">
    <location>
        <begin position="54"/>
        <end position="65"/>
    </location>
</feature>
<feature type="region of interest" description="Disordered" evidence="1">
    <location>
        <begin position="54"/>
        <end position="111"/>
    </location>
</feature>
<feature type="compositionally biased region" description="Basic and acidic residues" evidence="1">
    <location>
        <begin position="87"/>
        <end position="111"/>
    </location>
</feature>
<evidence type="ECO:0000313" key="3">
    <source>
        <dbReference type="Proteomes" id="UP000449906"/>
    </source>
</evidence>
<dbReference type="Proteomes" id="UP000449906">
    <property type="component" value="Unassembled WGS sequence"/>
</dbReference>
<reference evidence="2 3" key="1">
    <citation type="submission" date="2019-09" db="EMBL/GenBank/DDBJ databases">
        <title>Pimelobacter sp. isolated from Paulinella.</title>
        <authorList>
            <person name="Jeong S.E."/>
        </authorList>
    </citation>
    <scope>NUCLEOTIDE SEQUENCE [LARGE SCALE GENOMIC DNA]</scope>
    <source>
        <strain evidence="2 3">Pch-N</strain>
    </source>
</reference>
<evidence type="ECO:0000256" key="1">
    <source>
        <dbReference type="SAM" id="MobiDB-lite"/>
    </source>
</evidence>
<gene>
    <name evidence="2" type="ORF">F9L07_22610</name>
</gene>
<comment type="caution">
    <text evidence="2">The sequence shown here is derived from an EMBL/GenBank/DDBJ whole genome shotgun (WGS) entry which is preliminary data.</text>
</comment>
<dbReference type="RefSeq" id="WP_151581990.1">
    <property type="nucleotide sequence ID" value="NZ_WBVM01000003.1"/>
</dbReference>
<accession>A0A7J5DT24</accession>
<organism evidence="2 3">
    <name type="scientific">Nocardioides simplex</name>
    <name type="common">Arthrobacter simplex</name>
    <dbReference type="NCBI Taxonomy" id="2045"/>
    <lineage>
        <taxon>Bacteria</taxon>
        <taxon>Bacillati</taxon>
        <taxon>Actinomycetota</taxon>
        <taxon>Actinomycetes</taxon>
        <taxon>Propionibacteriales</taxon>
        <taxon>Nocardioidaceae</taxon>
        <taxon>Pimelobacter</taxon>
    </lineage>
</organism>
<evidence type="ECO:0000313" key="2">
    <source>
        <dbReference type="EMBL" id="KAB2808310.1"/>
    </source>
</evidence>
<proteinExistence type="predicted"/>